<evidence type="ECO:0000313" key="1">
    <source>
        <dbReference type="EMBL" id="KAJ8361559.1"/>
    </source>
</evidence>
<gene>
    <name evidence="1" type="ORF">SKAU_G00180840</name>
</gene>
<name>A0A9Q1IZI2_SYNKA</name>
<evidence type="ECO:0000313" key="2">
    <source>
        <dbReference type="Proteomes" id="UP001152622"/>
    </source>
</evidence>
<dbReference type="AlphaFoldDB" id="A0A9Q1IZI2"/>
<proteinExistence type="predicted"/>
<dbReference type="Proteomes" id="UP001152622">
    <property type="component" value="Chromosome 5"/>
</dbReference>
<accession>A0A9Q1IZI2</accession>
<dbReference type="EMBL" id="JAINUF010000005">
    <property type="protein sequence ID" value="KAJ8361559.1"/>
    <property type="molecule type" value="Genomic_DNA"/>
</dbReference>
<organism evidence="1 2">
    <name type="scientific">Synaphobranchus kaupii</name>
    <name type="common">Kaup's arrowtooth eel</name>
    <dbReference type="NCBI Taxonomy" id="118154"/>
    <lineage>
        <taxon>Eukaryota</taxon>
        <taxon>Metazoa</taxon>
        <taxon>Chordata</taxon>
        <taxon>Craniata</taxon>
        <taxon>Vertebrata</taxon>
        <taxon>Euteleostomi</taxon>
        <taxon>Actinopterygii</taxon>
        <taxon>Neopterygii</taxon>
        <taxon>Teleostei</taxon>
        <taxon>Anguilliformes</taxon>
        <taxon>Synaphobranchidae</taxon>
        <taxon>Synaphobranchus</taxon>
    </lineage>
</organism>
<reference evidence="1" key="1">
    <citation type="journal article" date="2023" name="Science">
        <title>Genome structures resolve the early diversification of teleost fishes.</title>
        <authorList>
            <person name="Parey E."/>
            <person name="Louis A."/>
            <person name="Montfort J."/>
            <person name="Bouchez O."/>
            <person name="Roques C."/>
            <person name="Iampietro C."/>
            <person name="Lluch J."/>
            <person name="Castinel A."/>
            <person name="Donnadieu C."/>
            <person name="Desvignes T."/>
            <person name="Floi Bucao C."/>
            <person name="Jouanno E."/>
            <person name="Wen M."/>
            <person name="Mejri S."/>
            <person name="Dirks R."/>
            <person name="Jansen H."/>
            <person name="Henkel C."/>
            <person name="Chen W.J."/>
            <person name="Zahm M."/>
            <person name="Cabau C."/>
            <person name="Klopp C."/>
            <person name="Thompson A.W."/>
            <person name="Robinson-Rechavi M."/>
            <person name="Braasch I."/>
            <person name="Lecointre G."/>
            <person name="Bobe J."/>
            <person name="Postlethwait J.H."/>
            <person name="Berthelot C."/>
            <person name="Roest Crollius H."/>
            <person name="Guiguen Y."/>
        </authorList>
    </citation>
    <scope>NUCLEOTIDE SEQUENCE</scope>
    <source>
        <strain evidence="1">WJC10195</strain>
    </source>
</reference>
<sequence length="80" mass="8625">MILIEILQIDQKPYGEAWPLIDGIQKAGCGDGNKRTKDQNMGDGPAARDVPINTCLSVSREPVVTVTGSSPDRGISIFRL</sequence>
<protein>
    <submittedName>
        <fullName evidence="1">Uncharacterized protein</fullName>
    </submittedName>
</protein>
<keyword evidence="2" id="KW-1185">Reference proteome</keyword>
<comment type="caution">
    <text evidence="1">The sequence shown here is derived from an EMBL/GenBank/DDBJ whole genome shotgun (WGS) entry which is preliminary data.</text>
</comment>